<proteinExistence type="predicted"/>
<dbReference type="Proteomes" id="UP000502433">
    <property type="component" value="Chromosome"/>
</dbReference>
<dbReference type="AlphaFoldDB" id="A0A6H2C4C6"/>
<organism evidence="1 2">
    <name type="scientific">Dolichospermum flos-aquae CCAP 1403/13F</name>
    <dbReference type="NCBI Taxonomy" id="315271"/>
    <lineage>
        <taxon>Bacteria</taxon>
        <taxon>Bacillati</taxon>
        <taxon>Cyanobacteriota</taxon>
        <taxon>Cyanophyceae</taxon>
        <taxon>Nostocales</taxon>
        <taxon>Aphanizomenonaceae</taxon>
        <taxon>Dolichospermum</taxon>
    </lineage>
</organism>
<evidence type="ECO:0000313" key="1">
    <source>
        <dbReference type="EMBL" id="QJB45809.1"/>
    </source>
</evidence>
<evidence type="ECO:0000313" key="2">
    <source>
        <dbReference type="Proteomes" id="UP000502433"/>
    </source>
</evidence>
<accession>A0A6H2C4C6</accession>
<reference evidence="1 2" key="1">
    <citation type="submission" date="2020-04" db="EMBL/GenBank/DDBJ databases">
        <title>Genome-Wide Identification of 5-Methylcytosine Sites in Bacterial Genomes By High-Throughput Sequencing of MspJI Restriction Fragments.</title>
        <authorList>
            <person name="Wu V."/>
        </authorList>
    </citation>
    <scope>NUCLEOTIDE SEQUENCE [LARGE SCALE GENOMIC DNA]</scope>
    <source>
        <strain evidence="1 2">CCAP 1403/13f</strain>
    </source>
</reference>
<dbReference type="RefSeq" id="WP_168696602.1">
    <property type="nucleotide sequence ID" value="NZ_CP051206.1"/>
</dbReference>
<dbReference type="EMBL" id="CP051206">
    <property type="protein sequence ID" value="QJB45809.1"/>
    <property type="molecule type" value="Genomic_DNA"/>
</dbReference>
<reference evidence="1 2" key="2">
    <citation type="submission" date="2020-04" db="EMBL/GenBank/DDBJ databases">
        <authorList>
            <person name="Fomenkov A."/>
            <person name="Anton B.P."/>
            <person name="Roberts R.J."/>
        </authorList>
    </citation>
    <scope>NUCLEOTIDE SEQUENCE [LARGE SCALE GENOMIC DNA]</scope>
    <source>
        <strain evidence="1 2">CCAP 1403/13f</strain>
    </source>
</reference>
<gene>
    <name evidence="1" type="ORF">HGD76_18215</name>
</gene>
<sequence>MINPITYDNLCIIFSESRLSTYLSATNEDKIEALKLYTLNMSLSESLYSFLCVFEIALRNRISNVLVKEFGDNWFEEKAGKWLNGKAATEWHDKNGNTQRARLLKQIDTAKEEINKQNKKINNPIYHKIVTSDTLTPELNFGFWTEIMGSDYDRIIWHIVSPRYIHEVFPNAPEKHNFMRDMKRIRRILNEIRIIRNRVFHHEPVFNTRNLSFDGLLTTYENAKELLGWLSEDALCFFEENNQFEKLVNSIPSSMRSLS</sequence>
<dbReference type="InterPro" id="IPR011664">
    <property type="entry name" value="Abi_system_AbiD/AbiF-like"/>
</dbReference>
<dbReference type="KEGG" id="dfs:HGD76_18215"/>
<name>A0A6H2C4C6_DOLFA</name>
<protein>
    <submittedName>
        <fullName evidence="1">Abi family protein</fullName>
    </submittedName>
</protein>
<dbReference type="Pfam" id="PF07751">
    <property type="entry name" value="Abi_2"/>
    <property type="match status" value="1"/>
</dbReference>